<dbReference type="Proteomes" id="UP001151760">
    <property type="component" value="Unassembled WGS sequence"/>
</dbReference>
<keyword evidence="3" id="KW-1185">Reference proteome</keyword>
<evidence type="ECO:0000313" key="3">
    <source>
        <dbReference type="Proteomes" id="UP001151760"/>
    </source>
</evidence>
<comment type="caution">
    <text evidence="2">The sequence shown here is derived from an EMBL/GenBank/DDBJ whole genome shotgun (WGS) entry which is preliminary data.</text>
</comment>
<organism evidence="2 3">
    <name type="scientific">Tanacetum coccineum</name>
    <dbReference type="NCBI Taxonomy" id="301880"/>
    <lineage>
        <taxon>Eukaryota</taxon>
        <taxon>Viridiplantae</taxon>
        <taxon>Streptophyta</taxon>
        <taxon>Embryophyta</taxon>
        <taxon>Tracheophyta</taxon>
        <taxon>Spermatophyta</taxon>
        <taxon>Magnoliopsida</taxon>
        <taxon>eudicotyledons</taxon>
        <taxon>Gunneridae</taxon>
        <taxon>Pentapetalae</taxon>
        <taxon>asterids</taxon>
        <taxon>campanulids</taxon>
        <taxon>Asterales</taxon>
        <taxon>Asteraceae</taxon>
        <taxon>Asteroideae</taxon>
        <taxon>Anthemideae</taxon>
        <taxon>Anthemidinae</taxon>
        <taxon>Tanacetum</taxon>
    </lineage>
</organism>
<name>A0ABQ5HJH6_9ASTR</name>
<sequence length="255" mass="27086">MAPHRSSHVCLSCGSRYKRVLAQAPAADETLPQSNPGPGVVRCGLLNEAVKGHLGGGDGYKVMAERVYMDLSVAMSMERRGDGGRSRVWQKAKCSPPLKSSSSSSFLLCQLDSSAGSSSGSPSSSSSVKVGACSGFSQARHRKSGDGGFSGPGLEGSTKTKGHKVLRAQTTKPSNKKVYAGTLPLCNKCKFHHNGQCTVKSAKLQESWPLDPRLRDCPELKNRNHGNQFGVNEARILMYALGGGRKAIKTQQHGS</sequence>
<feature type="region of interest" description="Disordered" evidence="1">
    <location>
        <begin position="139"/>
        <end position="172"/>
    </location>
</feature>
<accession>A0ABQ5HJH6</accession>
<reference evidence="2" key="1">
    <citation type="journal article" date="2022" name="Int. J. Mol. Sci.">
        <title>Draft Genome of Tanacetum Coccineum: Genomic Comparison of Closely Related Tanacetum-Family Plants.</title>
        <authorList>
            <person name="Yamashiro T."/>
            <person name="Shiraishi A."/>
            <person name="Nakayama K."/>
            <person name="Satake H."/>
        </authorList>
    </citation>
    <scope>NUCLEOTIDE SEQUENCE</scope>
</reference>
<reference evidence="2" key="2">
    <citation type="submission" date="2022-01" db="EMBL/GenBank/DDBJ databases">
        <authorList>
            <person name="Yamashiro T."/>
            <person name="Shiraishi A."/>
            <person name="Satake H."/>
            <person name="Nakayama K."/>
        </authorList>
    </citation>
    <scope>NUCLEOTIDE SEQUENCE</scope>
</reference>
<evidence type="ECO:0000313" key="2">
    <source>
        <dbReference type="EMBL" id="GJT88051.1"/>
    </source>
</evidence>
<proteinExistence type="predicted"/>
<dbReference type="EMBL" id="BQNB010019693">
    <property type="protein sequence ID" value="GJT88051.1"/>
    <property type="molecule type" value="Genomic_DNA"/>
</dbReference>
<protein>
    <submittedName>
        <fullName evidence="2">Uncharacterized protein</fullName>
    </submittedName>
</protein>
<gene>
    <name evidence="2" type="ORF">Tco_1069768</name>
</gene>
<evidence type="ECO:0000256" key="1">
    <source>
        <dbReference type="SAM" id="MobiDB-lite"/>
    </source>
</evidence>